<evidence type="ECO:0008006" key="3">
    <source>
        <dbReference type="Google" id="ProtNLM"/>
    </source>
</evidence>
<proteinExistence type="predicted"/>
<sequence length="331" mass="38242">MAPAFLTLPLELREMIYEQLFASYMVFHGFGTSFLPSSPMTNRLAILQTCSQIKNEAWRFLPQNITFHFRGTEAMLETLMSVDQAVVTRIRYVTVKGFPFPLYAQGRPQYYTSYYFHNALSLLPGLMLEELVVEDCYHGFGLVDGWRDVVTYFDIEGVLKSDAWKTFVYVSPNTEFITSGYDHRKQRLAQPENWDYMLKDRDGEESGAEVKMFITPYLKGGAVTNVREEKQETIPWKAIPGHEVVEDWRLGTPEQELKGEVKIVARRGKKVGVVQKGLKEKRTWKEIKSNPGELRKDDWTPYYNDMSDAAGWVYGGWGRRMQLANRALSHD</sequence>
<dbReference type="EMBL" id="ML977605">
    <property type="protein sequence ID" value="KAF1998298.1"/>
    <property type="molecule type" value="Genomic_DNA"/>
</dbReference>
<protein>
    <recommendedName>
        <fullName evidence="3">F-box domain-containing protein</fullName>
    </recommendedName>
</protein>
<dbReference type="Proteomes" id="UP000799779">
    <property type="component" value="Unassembled WGS sequence"/>
</dbReference>
<name>A0A6A5WAY6_9PLEO</name>
<evidence type="ECO:0000313" key="1">
    <source>
        <dbReference type="EMBL" id="KAF1998298.1"/>
    </source>
</evidence>
<gene>
    <name evidence="1" type="ORF">P154DRAFT_262191</name>
</gene>
<evidence type="ECO:0000313" key="2">
    <source>
        <dbReference type="Proteomes" id="UP000799779"/>
    </source>
</evidence>
<accession>A0A6A5WAY6</accession>
<organism evidence="1 2">
    <name type="scientific">Amniculicola lignicola CBS 123094</name>
    <dbReference type="NCBI Taxonomy" id="1392246"/>
    <lineage>
        <taxon>Eukaryota</taxon>
        <taxon>Fungi</taxon>
        <taxon>Dikarya</taxon>
        <taxon>Ascomycota</taxon>
        <taxon>Pezizomycotina</taxon>
        <taxon>Dothideomycetes</taxon>
        <taxon>Pleosporomycetidae</taxon>
        <taxon>Pleosporales</taxon>
        <taxon>Amniculicolaceae</taxon>
        <taxon>Amniculicola</taxon>
    </lineage>
</organism>
<keyword evidence="2" id="KW-1185">Reference proteome</keyword>
<reference evidence="1" key="1">
    <citation type="journal article" date="2020" name="Stud. Mycol.">
        <title>101 Dothideomycetes genomes: a test case for predicting lifestyles and emergence of pathogens.</title>
        <authorList>
            <person name="Haridas S."/>
            <person name="Albert R."/>
            <person name="Binder M."/>
            <person name="Bloem J."/>
            <person name="Labutti K."/>
            <person name="Salamov A."/>
            <person name="Andreopoulos B."/>
            <person name="Baker S."/>
            <person name="Barry K."/>
            <person name="Bills G."/>
            <person name="Bluhm B."/>
            <person name="Cannon C."/>
            <person name="Castanera R."/>
            <person name="Culley D."/>
            <person name="Daum C."/>
            <person name="Ezra D."/>
            <person name="Gonzalez J."/>
            <person name="Henrissat B."/>
            <person name="Kuo A."/>
            <person name="Liang C."/>
            <person name="Lipzen A."/>
            <person name="Lutzoni F."/>
            <person name="Magnuson J."/>
            <person name="Mondo S."/>
            <person name="Nolan M."/>
            <person name="Ohm R."/>
            <person name="Pangilinan J."/>
            <person name="Park H.-J."/>
            <person name="Ramirez L."/>
            <person name="Alfaro M."/>
            <person name="Sun H."/>
            <person name="Tritt A."/>
            <person name="Yoshinaga Y."/>
            <person name="Zwiers L.-H."/>
            <person name="Turgeon B."/>
            <person name="Goodwin S."/>
            <person name="Spatafora J."/>
            <person name="Crous P."/>
            <person name="Grigoriev I."/>
        </authorList>
    </citation>
    <scope>NUCLEOTIDE SEQUENCE</scope>
    <source>
        <strain evidence="1">CBS 123094</strain>
    </source>
</reference>
<dbReference type="AlphaFoldDB" id="A0A6A5WAY6"/>
<dbReference type="OrthoDB" id="72726at2759"/>